<organism evidence="3 4">
    <name type="scientific">Triparma laevis f. inornata</name>
    <dbReference type="NCBI Taxonomy" id="1714386"/>
    <lineage>
        <taxon>Eukaryota</taxon>
        <taxon>Sar</taxon>
        <taxon>Stramenopiles</taxon>
        <taxon>Ochrophyta</taxon>
        <taxon>Bolidophyceae</taxon>
        <taxon>Parmales</taxon>
        <taxon>Triparmaceae</taxon>
        <taxon>Triparma</taxon>
    </lineage>
</organism>
<comment type="caution">
    <text evidence="3">The sequence shown here is derived from an EMBL/GenBank/DDBJ whole genome shotgun (WGS) entry which is preliminary data.</text>
</comment>
<protein>
    <submittedName>
        <fullName evidence="3">Uncharacterized protein</fullName>
    </submittedName>
</protein>
<evidence type="ECO:0000256" key="1">
    <source>
        <dbReference type="ARBA" id="ARBA00022737"/>
    </source>
</evidence>
<evidence type="ECO:0000256" key="2">
    <source>
        <dbReference type="ARBA" id="ARBA00022803"/>
    </source>
</evidence>
<dbReference type="AlphaFoldDB" id="A0A9W7E626"/>
<dbReference type="InterPro" id="IPR011990">
    <property type="entry name" value="TPR-like_helical_dom_sf"/>
</dbReference>
<dbReference type="PANTHER" id="PTHR45641">
    <property type="entry name" value="TETRATRICOPEPTIDE REPEAT PROTEIN (AFU_ORTHOLOGUE AFUA_6G03870)"/>
    <property type="match status" value="1"/>
</dbReference>
<name>A0A9W7E626_9STRA</name>
<dbReference type="PANTHER" id="PTHR45641:SF19">
    <property type="entry name" value="NEPHROCYSTIN-3"/>
    <property type="match status" value="1"/>
</dbReference>
<dbReference type="Proteomes" id="UP001162640">
    <property type="component" value="Unassembled WGS sequence"/>
</dbReference>
<sequence>MVKLRALAELCSREFFDDPSLLAVAWRRILEVLELAMPEEKKVRGNKKKQQKKNDLRKLEILHACALLGRACNRVEDQEDARRYVKLAKEGYEQQLGRDSEMALDLTKTLIAIIGASLDYCIAKSRDLVKRSVRALGEENVVTLSALSELGVDLHYNEEYEEASKVCKKCLAGRMEVLEDDHRDTSATVFNMGSSYKELGINEKVLEYFERDLEWSKKNGGEYNPDTLNTVKCMGELYRDGLKDLEKAEELLRIALEGLEAQLGKDHHETEIACKELAICLRMGRKVGDLAALVLTFPWLEKLDDAGLRRLYTPISVFLNKKENQPKTS</sequence>
<keyword evidence="1" id="KW-0677">Repeat</keyword>
<dbReference type="EMBL" id="BLQM01000126">
    <property type="protein sequence ID" value="GMH66963.1"/>
    <property type="molecule type" value="Genomic_DNA"/>
</dbReference>
<reference evidence="4" key="1">
    <citation type="journal article" date="2023" name="Commun. Biol.">
        <title>Genome analysis of Parmales, the sister group of diatoms, reveals the evolutionary specialization of diatoms from phago-mixotrophs to photoautotrophs.</title>
        <authorList>
            <person name="Ban H."/>
            <person name="Sato S."/>
            <person name="Yoshikawa S."/>
            <person name="Yamada K."/>
            <person name="Nakamura Y."/>
            <person name="Ichinomiya M."/>
            <person name="Sato N."/>
            <person name="Blanc-Mathieu R."/>
            <person name="Endo H."/>
            <person name="Kuwata A."/>
            <person name="Ogata H."/>
        </authorList>
    </citation>
    <scope>NUCLEOTIDE SEQUENCE [LARGE SCALE GENOMIC DNA]</scope>
</reference>
<keyword evidence="2" id="KW-0802">TPR repeat</keyword>
<accession>A0A9W7E626</accession>
<gene>
    <name evidence="3" type="ORF">TL16_g04555</name>
</gene>
<dbReference type="Gene3D" id="1.25.40.10">
    <property type="entry name" value="Tetratricopeptide repeat domain"/>
    <property type="match status" value="1"/>
</dbReference>
<proteinExistence type="predicted"/>
<dbReference type="SUPFAM" id="SSF48452">
    <property type="entry name" value="TPR-like"/>
    <property type="match status" value="1"/>
</dbReference>
<evidence type="ECO:0000313" key="3">
    <source>
        <dbReference type="EMBL" id="GMH66963.1"/>
    </source>
</evidence>
<dbReference type="Pfam" id="PF13424">
    <property type="entry name" value="TPR_12"/>
    <property type="match status" value="1"/>
</dbReference>
<evidence type="ECO:0000313" key="4">
    <source>
        <dbReference type="Proteomes" id="UP001162640"/>
    </source>
</evidence>